<proteinExistence type="inferred from homology"/>
<name>A0ABT1W652_9PROT</name>
<sequence>MTGSITPRRCALLSLPVLLGFAGTAAAQTSLNPSLRVATPLGQLPPTSNVPPLPQPEALLPDLLGAGPYLRDHGIAILLDNTNEFAGIMSGPAKGSSDAGQYSLENDIDWQKLAGVTGFSTHAVVVGRYGIPASRMFGDNLNPSQEIYGSGGNVVVHLVYAYGEETLARGRVDLTAGRIPFLNDFSSSPLYCNFMNNSFCGNPKASSDNLTHSSYPDAGWATRLRVRPTESTYIQTGIFFAEANIYNATNGYRSGFRFSSQQINGQLFPVELGWEPQFGPDKLPGHYKIGFGYDNQNHNDNTLDVNRDLIGVTGGKPLQRKGATAEWALFDQMLIRRGKGVADGLILLGGFYHNSDRSSTRNRQYEIALLDRGFWKARPQDGIGLAFNYLSVPHALTRTEELQQEAGLPITGTGGQFYNASTPGVQSSTMDVEAEYQIHVMRGVTFAPDFQYFIRPNAQTNLHDAALIGFKSHIELF</sequence>
<dbReference type="PANTHER" id="PTHR37944:SF1">
    <property type="entry name" value="PORIN B"/>
    <property type="match status" value="1"/>
</dbReference>
<feature type="chain" id="PRO_5044975104" evidence="2">
    <location>
        <begin position="28"/>
        <end position="477"/>
    </location>
</feature>
<dbReference type="InterPro" id="IPR038673">
    <property type="entry name" value="OprB_sf"/>
</dbReference>
<dbReference type="PANTHER" id="PTHR37944">
    <property type="entry name" value="PORIN B"/>
    <property type="match status" value="1"/>
</dbReference>
<evidence type="ECO:0000256" key="1">
    <source>
        <dbReference type="ARBA" id="ARBA00008769"/>
    </source>
</evidence>
<keyword evidence="4" id="KW-1185">Reference proteome</keyword>
<dbReference type="Gene3D" id="2.40.160.180">
    <property type="entry name" value="Carbohydrate-selective porin OprB"/>
    <property type="match status" value="1"/>
</dbReference>
<dbReference type="InterPro" id="IPR007049">
    <property type="entry name" value="Carb-sel_porin_OprB"/>
</dbReference>
<accession>A0ABT1W652</accession>
<reference evidence="3 4" key="1">
    <citation type="submission" date="2022-06" db="EMBL/GenBank/DDBJ databases">
        <title>Endosaccharibacter gen. nov., sp. nov., endophytic bacteria isolated from sugarcane.</title>
        <authorList>
            <person name="Pitiwittayakul N."/>
            <person name="Yukphan P."/>
            <person name="Charoenyingcharoen P."/>
            <person name="Tanasupawat S."/>
        </authorList>
    </citation>
    <scope>NUCLEOTIDE SEQUENCE [LARGE SCALE GENOMIC DNA]</scope>
    <source>
        <strain evidence="3 4">KSS8</strain>
    </source>
</reference>
<evidence type="ECO:0000256" key="2">
    <source>
        <dbReference type="RuleBase" id="RU363072"/>
    </source>
</evidence>
<organism evidence="3 4">
    <name type="scientific">Endosaccharibacter trunci</name>
    <dbReference type="NCBI Taxonomy" id="2812733"/>
    <lineage>
        <taxon>Bacteria</taxon>
        <taxon>Pseudomonadati</taxon>
        <taxon>Pseudomonadota</taxon>
        <taxon>Alphaproteobacteria</taxon>
        <taxon>Acetobacterales</taxon>
        <taxon>Acetobacteraceae</taxon>
        <taxon>Endosaccharibacter</taxon>
    </lineage>
</organism>
<evidence type="ECO:0000313" key="3">
    <source>
        <dbReference type="EMBL" id="MCQ8278365.1"/>
    </source>
</evidence>
<dbReference type="Proteomes" id="UP001524587">
    <property type="component" value="Unassembled WGS sequence"/>
</dbReference>
<gene>
    <name evidence="3" type="ORF">NFI95_07860</name>
</gene>
<dbReference type="Pfam" id="PF04966">
    <property type="entry name" value="OprB"/>
    <property type="match status" value="1"/>
</dbReference>
<comment type="caution">
    <text evidence="3">The sequence shown here is derived from an EMBL/GenBank/DDBJ whole genome shotgun (WGS) entry which is preliminary data.</text>
</comment>
<comment type="similarity">
    <text evidence="1 2">Belongs to the OprB family.</text>
</comment>
<dbReference type="RefSeq" id="WP_422863837.1">
    <property type="nucleotide sequence ID" value="NZ_JAMSKV010000005.1"/>
</dbReference>
<feature type="signal peptide" evidence="2">
    <location>
        <begin position="1"/>
        <end position="27"/>
    </location>
</feature>
<dbReference type="EMBL" id="JAMSKV010000005">
    <property type="protein sequence ID" value="MCQ8278365.1"/>
    <property type="molecule type" value="Genomic_DNA"/>
</dbReference>
<protein>
    <submittedName>
        <fullName evidence="3">Carbohydrate porin</fullName>
    </submittedName>
</protein>
<dbReference type="InterPro" id="IPR052932">
    <property type="entry name" value="OprB_Porin"/>
</dbReference>
<evidence type="ECO:0000313" key="4">
    <source>
        <dbReference type="Proteomes" id="UP001524587"/>
    </source>
</evidence>
<keyword evidence="2" id="KW-0732">Signal</keyword>